<dbReference type="Proteomes" id="UP000001880">
    <property type="component" value="Chromosome"/>
</dbReference>
<keyword evidence="7" id="KW-1185">Reference proteome</keyword>
<evidence type="ECO:0000256" key="1">
    <source>
        <dbReference type="ARBA" id="ARBA00022448"/>
    </source>
</evidence>
<dbReference type="GO" id="GO:0019825">
    <property type="term" value="F:oxygen binding"/>
    <property type="evidence" value="ECO:0007669"/>
    <property type="project" value="InterPro"/>
</dbReference>
<evidence type="ECO:0000256" key="3">
    <source>
        <dbReference type="ARBA" id="ARBA00022723"/>
    </source>
</evidence>
<dbReference type="InterPro" id="IPR012292">
    <property type="entry name" value="Globin/Proto"/>
</dbReference>
<evidence type="ECO:0000313" key="6">
    <source>
        <dbReference type="EMBL" id="ACY12821.1"/>
    </source>
</evidence>
<dbReference type="RefSeq" id="WP_012825448.1">
    <property type="nucleotide sequence ID" value="NC_013440.1"/>
</dbReference>
<reference evidence="6 7" key="1">
    <citation type="journal article" date="2010" name="Stand. Genomic Sci.">
        <title>Complete genome sequence of Haliangium ochraceum type strain (SMP-2).</title>
        <authorList>
            <consortium name="US DOE Joint Genome Institute (JGI-PGF)"/>
            <person name="Ivanova N."/>
            <person name="Daum C."/>
            <person name="Lang E."/>
            <person name="Abt B."/>
            <person name="Kopitz M."/>
            <person name="Saunders E."/>
            <person name="Lapidus A."/>
            <person name="Lucas S."/>
            <person name="Glavina Del Rio T."/>
            <person name="Nolan M."/>
            <person name="Tice H."/>
            <person name="Copeland A."/>
            <person name="Cheng J.F."/>
            <person name="Chen F."/>
            <person name="Bruce D."/>
            <person name="Goodwin L."/>
            <person name="Pitluck S."/>
            <person name="Mavromatis K."/>
            <person name="Pati A."/>
            <person name="Mikhailova N."/>
            <person name="Chen A."/>
            <person name="Palaniappan K."/>
            <person name="Land M."/>
            <person name="Hauser L."/>
            <person name="Chang Y.J."/>
            <person name="Jeffries C.D."/>
            <person name="Detter J.C."/>
            <person name="Brettin T."/>
            <person name="Rohde M."/>
            <person name="Goker M."/>
            <person name="Bristow J."/>
            <person name="Markowitz V."/>
            <person name="Eisen J.A."/>
            <person name="Hugenholtz P."/>
            <person name="Kyrpides N.C."/>
            <person name="Klenk H.P."/>
        </authorList>
    </citation>
    <scope>NUCLEOTIDE SEQUENCE [LARGE SCALE GENOMIC DNA]</scope>
    <source>
        <strain evidence="7">DSM 14365 / CIP 107738 / JCM 11303 / AJ 13395 / SMP-2</strain>
    </source>
</reference>
<dbReference type="AlphaFoldDB" id="D0LHF9"/>
<evidence type="ECO:0000313" key="7">
    <source>
        <dbReference type="Proteomes" id="UP000001880"/>
    </source>
</evidence>
<protein>
    <submittedName>
        <fullName evidence="6">Globin</fullName>
    </submittedName>
</protein>
<dbReference type="OrthoDB" id="9798157at2"/>
<dbReference type="EMBL" id="CP001804">
    <property type="protein sequence ID" value="ACY12821.1"/>
    <property type="molecule type" value="Genomic_DNA"/>
</dbReference>
<accession>D0LHF9</accession>
<evidence type="ECO:0000256" key="5">
    <source>
        <dbReference type="PIRSR" id="PIRSR601486-1"/>
    </source>
</evidence>
<proteinExistence type="predicted"/>
<dbReference type="HOGENOM" id="CLU_103526_2_1_7"/>
<dbReference type="CDD" id="cd00454">
    <property type="entry name" value="TrHb1_N"/>
    <property type="match status" value="1"/>
</dbReference>
<keyword evidence="4 5" id="KW-0408">Iron</keyword>
<keyword evidence="2 5" id="KW-0349">Heme</keyword>
<feature type="binding site" description="distal binding residue" evidence="5">
    <location>
        <position position="68"/>
    </location>
    <ligand>
        <name>heme</name>
        <dbReference type="ChEBI" id="CHEBI:30413"/>
    </ligand>
    <ligandPart>
        <name>Fe</name>
        <dbReference type="ChEBI" id="CHEBI:18248"/>
    </ligandPart>
</feature>
<keyword evidence="1" id="KW-0813">Transport</keyword>
<dbReference type="SUPFAM" id="SSF46458">
    <property type="entry name" value="Globin-like"/>
    <property type="match status" value="1"/>
</dbReference>
<dbReference type="Gene3D" id="1.10.490.10">
    <property type="entry name" value="Globins"/>
    <property type="match status" value="1"/>
</dbReference>
<dbReference type="GO" id="GO:0020037">
    <property type="term" value="F:heme binding"/>
    <property type="evidence" value="ECO:0007669"/>
    <property type="project" value="InterPro"/>
</dbReference>
<keyword evidence="3 5" id="KW-0479">Metal-binding</keyword>
<dbReference type="STRING" id="502025.Hoch_0180"/>
<evidence type="ECO:0000256" key="4">
    <source>
        <dbReference type="ARBA" id="ARBA00023004"/>
    </source>
</evidence>
<sequence>MTLYDKIGPDALRAVIVDFYERIFADVMIGFLFLGKDRARLIEKEFEFTARFLGGDVRYTGRPMRAAHAASPIMGGHFDRRQQILRETLAAHEVDPEVREAWLAHTQALRKQVTTDAEGACQDVAAARFTGAR</sequence>
<dbReference type="GO" id="GO:0046872">
    <property type="term" value="F:metal ion binding"/>
    <property type="evidence" value="ECO:0007669"/>
    <property type="project" value="UniProtKB-KW"/>
</dbReference>
<dbReference type="InterPro" id="IPR001486">
    <property type="entry name" value="Hemoglobin_trunc"/>
</dbReference>
<gene>
    <name evidence="6" type="ordered locus">Hoch_0180</name>
</gene>
<dbReference type="InterPro" id="IPR009050">
    <property type="entry name" value="Globin-like_sf"/>
</dbReference>
<evidence type="ECO:0000256" key="2">
    <source>
        <dbReference type="ARBA" id="ARBA00022617"/>
    </source>
</evidence>
<dbReference type="Pfam" id="PF01152">
    <property type="entry name" value="Bac_globin"/>
    <property type="match status" value="1"/>
</dbReference>
<dbReference type="KEGG" id="hoh:Hoch_0180"/>
<organism evidence="6 7">
    <name type="scientific">Haliangium ochraceum (strain DSM 14365 / JCM 11303 / SMP-2)</name>
    <dbReference type="NCBI Taxonomy" id="502025"/>
    <lineage>
        <taxon>Bacteria</taxon>
        <taxon>Pseudomonadati</taxon>
        <taxon>Myxococcota</taxon>
        <taxon>Polyangia</taxon>
        <taxon>Haliangiales</taxon>
        <taxon>Kofleriaceae</taxon>
        <taxon>Haliangium</taxon>
    </lineage>
</organism>
<name>D0LHF9_HALO1</name>
<dbReference type="eggNOG" id="COG2346">
    <property type="taxonomic scope" value="Bacteria"/>
</dbReference>